<evidence type="ECO:0000256" key="1">
    <source>
        <dbReference type="ARBA" id="ARBA00000085"/>
    </source>
</evidence>
<dbReference type="InterPro" id="IPR004358">
    <property type="entry name" value="Sig_transdc_His_kin-like_C"/>
</dbReference>
<dbReference type="SMART" id="SM00387">
    <property type="entry name" value="HATPase_c"/>
    <property type="match status" value="1"/>
</dbReference>
<keyword evidence="10" id="KW-1185">Reference proteome</keyword>
<evidence type="ECO:0000256" key="4">
    <source>
        <dbReference type="PROSITE-ProRule" id="PRU00169"/>
    </source>
</evidence>
<dbReference type="PRINTS" id="PR00344">
    <property type="entry name" value="BCTRLSENSOR"/>
</dbReference>
<feature type="transmembrane region" description="Helical" evidence="6">
    <location>
        <begin position="308"/>
        <end position="328"/>
    </location>
</feature>
<dbReference type="InterPro" id="IPR001789">
    <property type="entry name" value="Sig_transdc_resp-reg_receiver"/>
</dbReference>
<dbReference type="InterPro" id="IPR005467">
    <property type="entry name" value="His_kinase_dom"/>
</dbReference>
<dbReference type="InterPro" id="IPR036097">
    <property type="entry name" value="HisK_dim/P_sf"/>
</dbReference>
<dbReference type="Pfam" id="PF08448">
    <property type="entry name" value="PAS_4"/>
    <property type="match status" value="1"/>
</dbReference>
<comment type="caution">
    <text evidence="9">The sequence shown here is derived from an EMBL/GenBank/DDBJ whole genome shotgun (WGS) entry which is preliminary data.</text>
</comment>
<dbReference type="SUPFAM" id="SSF47384">
    <property type="entry name" value="Homodimeric domain of signal transducing histidine kinase"/>
    <property type="match status" value="1"/>
</dbReference>
<evidence type="ECO:0000259" key="8">
    <source>
        <dbReference type="PROSITE" id="PS50110"/>
    </source>
</evidence>
<reference evidence="9 10" key="1">
    <citation type="submission" date="2020-05" db="EMBL/GenBank/DDBJ databases">
        <title>Draft genome sequence of Desulfovibrio psychrotolerans JS1T.</title>
        <authorList>
            <person name="Ueno A."/>
            <person name="Tamazawa S."/>
            <person name="Tamamura S."/>
            <person name="Murakami T."/>
            <person name="Kiyama T."/>
            <person name="Inomata H."/>
            <person name="Amano Y."/>
            <person name="Miyakawa K."/>
            <person name="Tamaki H."/>
            <person name="Naganuma T."/>
            <person name="Kaneko K."/>
        </authorList>
    </citation>
    <scope>NUCLEOTIDE SEQUENCE [LARGE SCALE GENOMIC DNA]</scope>
    <source>
        <strain evidence="9 10">JS1</strain>
    </source>
</reference>
<evidence type="ECO:0000313" key="10">
    <source>
        <dbReference type="Proteomes" id="UP000503820"/>
    </source>
</evidence>
<dbReference type="CDD" id="cd00082">
    <property type="entry name" value="HisKA"/>
    <property type="match status" value="1"/>
</dbReference>
<dbReference type="EC" id="2.7.13.3" evidence="2"/>
<dbReference type="InterPro" id="IPR036890">
    <property type="entry name" value="HATPase_C_sf"/>
</dbReference>
<dbReference type="Gene3D" id="3.40.50.2300">
    <property type="match status" value="1"/>
</dbReference>
<protein>
    <recommendedName>
        <fullName evidence="2">histidine kinase</fullName>
        <ecNumber evidence="2">2.7.13.3</ecNumber>
    </recommendedName>
</protein>
<feature type="domain" description="Histidine kinase" evidence="7">
    <location>
        <begin position="482"/>
        <end position="703"/>
    </location>
</feature>
<dbReference type="NCBIfam" id="TIGR00229">
    <property type="entry name" value="sensory_box"/>
    <property type="match status" value="1"/>
</dbReference>
<evidence type="ECO:0000259" key="7">
    <source>
        <dbReference type="PROSITE" id="PS50109"/>
    </source>
</evidence>
<dbReference type="InterPro" id="IPR011006">
    <property type="entry name" value="CheY-like_superfamily"/>
</dbReference>
<feature type="region of interest" description="Disordered" evidence="5">
    <location>
        <begin position="83"/>
        <end position="109"/>
    </location>
</feature>
<gene>
    <name evidence="9" type="ORF">DSM19430T_27790</name>
</gene>
<dbReference type="EMBL" id="BLVP01000035">
    <property type="protein sequence ID" value="GFM38095.1"/>
    <property type="molecule type" value="Genomic_DNA"/>
</dbReference>
<dbReference type="GO" id="GO:0000155">
    <property type="term" value="F:phosphorelay sensor kinase activity"/>
    <property type="evidence" value="ECO:0007669"/>
    <property type="project" value="InterPro"/>
</dbReference>
<dbReference type="SUPFAM" id="SSF55874">
    <property type="entry name" value="ATPase domain of HSP90 chaperone/DNA topoisomerase II/histidine kinase"/>
    <property type="match status" value="1"/>
</dbReference>
<dbReference type="SMART" id="SM00388">
    <property type="entry name" value="HisKA"/>
    <property type="match status" value="1"/>
</dbReference>
<evidence type="ECO:0000313" key="9">
    <source>
        <dbReference type="EMBL" id="GFM38095.1"/>
    </source>
</evidence>
<keyword evidence="6" id="KW-1133">Transmembrane helix</keyword>
<proteinExistence type="predicted"/>
<dbReference type="FunFam" id="3.30.565.10:FF:000010">
    <property type="entry name" value="Sensor histidine kinase RcsC"/>
    <property type="match status" value="1"/>
</dbReference>
<dbReference type="InterPro" id="IPR000014">
    <property type="entry name" value="PAS"/>
</dbReference>
<dbReference type="Pfam" id="PF00072">
    <property type="entry name" value="Response_reg"/>
    <property type="match status" value="1"/>
</dbReference>
<feature type="transmembrane region" description="Helical" evidence="6">
    <location>
        <begin position="12"/>
        <end position="34"/>
    </location>
</feature>
<name>A0A7J0BY29_9BACT</name>
<dbReference type="Gene3D" id="1.10.287.130">
    <property type="match status" value="1"/>
</dbReference>
<keyword evidence="6" id="KW-0472">Membrane</keyword>
<accession>A0A7J0BY29</accession>
<sequence length="858" mass="94169">MRSGSLRWNALFLSGFLFLVLFLASLISMTFLGGDRERIFETARHRLESHVWFLAEYTERLLDVVNGRFAHLSRDIVAHGGLAGHSGAGTESGTESGTGDRSDGRHGSGAGLWSDERLADEVQQTFAFLPELANMVILDAGGNVRYAMRPGRVPLIVSRNAAGFAAHRDSHELSRFSAFPPEGGQPGQLFLSWRLGKADGEFLGILLAEISPVALYERFRAAHVQRPDAMLLLDRTSRTIGAWRHPEGDAAALFDGVGRVAVAPGGMTQVRGKTGFALVYGMPRYPLRVAAAYELAGLLDEWERRRNWLIGMVMVFSALGLWITYILYRQRQMLSTTRAALSRRDKYYRTLAENFPVGIIMLFDRSGRITIADGQGLEAAGLRKVQMEGRRPTECLPPEVASQLAPHHAAVLEGRRVNFTVSVKDRVYHAHAQPLLNDRGEVEAGMTVLTDVTRREEYETALRKAKEAAEAASELKGQFVANISHELRTPISGIMGITEVALSEGPPEKWHRHFTIIKNVSDGLLGVINDVLDFSRIEAGKMTLERKPFNLHSLLTDCMETLRLRAEQKGLALRMEFDGGLEHWVTGDPGRLRQVLVNLMDNAIKFTESGQVLVEVHRVGSAPGRQAVLFSITDSGVGIPEDRLGDLFNSFSQVDGSLSRQHGGSGLGLAICRHLVHLMGGSLGVESRSGEGSRFYFSVSLEMRAPEELAGLHAALSQGCGTASAVRPLRILLAEDNDLNQEFLTYFLEDHGHTVSVAGNGEEAVRMVRQGGVDIVLMDVQMPVLSGLEATRILRESPESYSAIPIVALTAHAMAGDRERFLQAGMDAFVGKPVDRDRLARALDEAWTVAMARGWRGA</sequence>
<dbReference type="Gene3D" id="3.30.565.10">
    <property type="entry name" value="Histidine kinase-like ATPase, C-terminal domain"/>
    <property type="match status" value="1"/>
</dbReference>
<dbReference type="Pfam" id="PF00512">
    <property type="entry name" value="HisKA"/>
    <property type="match status" value="1"/>
</dbReference>
<evidence type="ECO:0000256" key="6">
    <source>
        <dbReference type="SAM" id="Phobius"/>
    </source>
</evidence>
<keyword evidence="3 4" id="KW-0597">Phosphoprotein</keyword>
<dbReference type="CDD" id="cd16922">
    <property type="entry name" value="HATPase_EvgS-ArcB-TorS-like"/>
    <property type="match status" value="1"/>
</dbReference>
<dbReference type="AlphaFoldDB" id="A0A7J0BY29"/>
<dbReference type="InterPro" id="IPR035965">
    <property type="entry name" value="PAS-like_dom_sf"/>
</dbReference>
<evidence type="ECO:0000256" key="5">
    <source>
        <dbReference type="SAM" id="MobiDB-lite"/>
    </source>
</evidence>
<dbReference type="Pfam" id="PF02518">
    <property type="entry name" value="HATPase_c"/>
    <property type="match status" value="1"/>
</dbReference>
<feature type="modified residue" description="4-aspartylphosphate" evidence="4">
    <location>
        <position position="779"/>
    </location>
</feature>
<dbReference type="InterPro" id="IPR003661">
    <property type="entry name" value="HisK_dim/P_dom"/>
</dbReference>
<dbReference type="PROSITE" id="PS50110">
    <property type="entry name" value="RESPONSE_REGULATORY"/>
    <property type="match status" value="1"/>
</dbReference>
<dbReference type="RefSeq" id="WP_174410723.1">
    <property type="nucleotide sequence ID" value="NZ_BLVP01000035.1"/>
</dbReference>
<keyword evidence="6" id="KW-0812">Transmembrane</keyword>
<dbReference type="PANTHER" id="PTHR45339">
    <property type="entry name" value="HYBRID SIGNAL TRANSDUCTION HISTIDINE KINASE J"/>
    <property type="match status" value="1"/>
</dbReference>
<dbReference type="SUPFAM" id="SSF55785">
    <property type="entry name" value="PYP-like sensor domain (PAS domain)"/>
    <property type="match status" value="1"/>
</dbReference>
<dbReference type="InterPro" id="IPR013656">
    <property type="entry name" value="PAS_4"/>
</dbReference>
<feature type="compositionally biased region" description="Low complexity" evidence="5">
    <location>
        <begin position="88"/>
        <end position="97"/>
    </location>
</feature>
<dbReference type="PROSITE" id="PS50109">
    <property type="entry name" value="HIS_KIN"/>
    <property type="match status" value="1"/>
</dbReference>
<organism evidence="9 10">
    <name type="scientific">Desulfovibrio psychrotolerans</name>
    <dbReference type="NCBI Taxonomy" id="415242"/>
    <lineage>
        <taxon>Bacteria</taxon>
        <taxon>Pseudomonadati</taxon>
        <taxon>Thermodesulfobacteriota</taxon>
        <taxon>Desulfovibrionia</taxon>
        <taxon>Desulfovibrionales</taxon>
        <taxon>Desulfovibrionaceae</taxon>
        <taxon>Desulfovibrio</taxon>
    </lineage>
</organism>
<evidence type="ECO:0000256" key="3">
    <source>
        <dbReference type="ARBA" id="ARBA00022553"/>
    </source>
</evidence>
<dbReference type="Proteomes" id="UP000503820">
    <property type="component" value="Unassembled WGS sequence"/>
</dbReference>
<dbReference type="Gene3D" id="3.30.450.20">
    <property type="entry name" value="PAS domain"/>
    <property type="match status" value="2"/>
</dbReference>
<dbReference type="InterPro" id="IPR003594">
    <property type="entry name" value="HATPase_dom"/>
</dbReference>
<dbReference type="CDD" id="cd17546">
    <property type="entry name" value="REC_hyHK_CKI1_RcsC-like"/>
    <property type="match status" value="1"/>
</dbReference>
<dbReference type="PANTHER" id="PTHR45339:SF5">
    <property type="entry name" value="HISTIDINE KINASE"/>
    <property type="match status" value="1"/>
</dbReference>
<dbReference type="SMART" id="SM00448">
    <property type="entry name" value="REC"/>
    <property type="match status" value="1"/>
</dbReference>
<evidence type="ECO:0000256" key="2">
    <source>
        <dbReference type="ARBA" id="ARBA00012438"/>
    </source>
</evidence>
<dbReference type="SUPFAM" id="SSF52172">
    <property type="entry name" value="CheY-like"/>
    <property type="match status" value="1"/>
</dbReference>
<feature type="domain" description="Response regulatory" evidence="8">
    <location>
        <begin position="730"/>
        <end position="847"/>
    </location>
</feature>
<comment type="catalytic activity">
    <reaction evidence="1">
        <text>ATP + protein L-histidine = ADP + protein N-phospho-L-histidine.</text>
        <dbReference type="EC" id="2.7.13.3"/>
    </reaction>
</comment>